<evidence type="ECO:0000256" key="3">
    <source>
        <dbReference type="ARBA" id="ARBA00022679"/>
    </source>
</evidence>
<dbReference type="PROSITE" id="PS00028">
    <property type="entry name" value="ZINC_FINGER_C2H2_1"/>
    <property type="match status" value="1"/>
</dbReference>
<keyword evidence="3 10" id="KW-0808">Transferase</keyword>
<keyword evidence="14" id="KW-1185">Reference proteome</keyword>
<dbReference type="GO" id="GO:0000151">
    <property type="term" value="C:ubiquitin ligase complex"/>
    <property type="evidence" value="ECO:0007669"/>
    <property type="project" value="TreeGrafter"/>
</dbReference>
<accession>A0A7G2CM93</accession>
<protein>
    <recommendedName>
        <fullName evidence="10">E3 ubiquitin-protein ligase</fullName>
        <ecNumber evidence="10">2.3.2.27</ecNumber>
    </recommendedName>
</protein>
<dbReference type="InterPro" id="IPR013087">
    <property type="entry name" value="Znf_C2H2_type"/>
</dbReference>
<dbReference type="InterPro" id="IPR044046">
    <property type="entry name" value="E3_ligase_UBR-like_C"/>
</dbReference>
<dbReference type="UniPathway" id="UPA00143"/>
<evidence type="ECO:0000256" key="8">
    <source>
        <dbReference type="ARBA" id="ARBA00046341"/>
    </source>
</evidence>
<dbReference type="PROSITE" id="PS51157">
    <property type="entry name" value="ZF_UBR"/>
    <property type="match status" value="1"/>
</dbReference>
<feature type="domain" description="UBR-type" evidence="12">
    <location>
        <begin position="67"/>
        <end position="138"/>
    </location>
</feature>
<evidence type="ECO:0000256" key="1">
    <source>
        <dbReference type="ARBA" id="ARBA00000900"/>
    </source>
</evidence>
<dbReference type="EC" id="2.3.2.27" evidence="10"/>
<dbReference type="VEuPathDB" id="TriTrypDB:ADEAN_000754500"/>
<feature type="compositionally biased region" description="Acidic residues" evidence="11">
    <location>
        <begin position="197"/>
        <end position="212"/>
    </location>
</feature>
<dbReference type="FunFam" id="2.10.110.30:FF:000002">
    <property type="entry name" value="Putative e3 ubiquitin-protein ligase ubr3"/>
    <property type="match status" value="1"/>
</dbReference>
<dbReference type="SMART" id="SM00396">
    <property type="entry name" value="ZnF_UBR1"/>
    <property type="match status" value="1"/>
</dbReference>
<dbReference type="InterPro" id="IPR003126">
    <property type="entry name" value="Znf_UBR"/>
</dbReference>
<feature type="region of interest" description="Disordered" evidence="11">
    <location>
        <begin position="1151"/>
        <end position="1170"/>
    </location>
</feature>
<proteinExistence type="inferred from homology"/>
<dbReference type="EMBL" id="LR877160">
    <property type="protein sequence ID" value="CAD2220031.1"/>
    <property type="molecule type" value="Genomic_DNA"/>
</dbReference>
<evidence type="ECO:0000256" key="10">
    <source>
        <dbReference type="RuleBase" id="RU366018"/>
    </source>
</evidence>
<dbReference type="Proteomes" id="UP000515908">
    <property type="component" value="Chromosome 16"/>
</dbReference>
<keyword evidence="6 10" id="KW-0833">Ubl conjugation pathway</keyword>
<reference evidence="13 14" key="1">
    <citation type="submission" date="2020-08" db="EMBL/GenBank/DDBJ databases">
        <authorList>
            <person name="Newling K."/>
            <person name="Davey J."/>
            <person name="Forrester S."/>
        </authorList>
    </citation>
    <scope>NUCLEOTIDE SEQUENCE [LARGE SCALE GENOMIC DNA]</scope>
    <source>
        <strain evidence="14">Crithidia deanei Carvalho (ATCC PRA-265)</strain>
    </source>
</reference>
<evidence type="ECO:0000256" key="2">
    <source>
        <dbReference type="ARBA" id="ARBA00004906"/>
    </source>
</evidence>
<name>A0A7G2CM93_9TRYP</name>
<dbReference type="GO" id="GO:0016567">
    <property type="term" value="P:protein ubiquitination"/>
    <property type="evidence" value="ECO:0007669"/>
    <property type="project" value="UniProtKB-UniRule"/>
</dbReference>
<dbReference type="GO" id="GO:0061630">
    <property type="term" value="F:ubiquitin protein ligase activity"/>
    <property type="evidence" value="ECO:0007669"/>
    <property type="project" value="UniProtKB-UniRule"/>
</dbReference>
<dbReference type="Gene3D" id="2.10.110.30">
    <property type="match status" value="1"/>
</dbReference>
<gene>
    <name evidence="13" type="ORF">ADEAN_000754500</name>
</gene>
<evidence type="ECO:0000313" key="14">
    <source>
        <dbReference type="Proteomes" id="UP000515908"/>
    </source>
</evidence>
<evidence type="ECO:0000256" key="6">
    <source>
        <dbReference type="ARBA" id="ARBA00022786"/>
    </source>
</evidence>
<evidence type="ECO:0000313" key="13">
    <source>
        <dbReference type="EMBL" id="CAD2220031.1"/>
    </source>
</evidence>
<dbReference type="PANTHER" id="PTHR21497">
    <property type="entry name" value="UBIQUITIN LIGASE E3 ALPHA-RELATED"/>
    <property type="match status" value="1"/>
</dbReference>
<dbReference type="PANTHER" id="PTHR21497:SF24">
    <property type="entry name" value="E3 UBIQUITIN-PROTEIN LIGASE UBR1"/>
    <property type="match status" value="1"/>
</dbReference>
<feature type="region of interest" description="Disordered" evidence="11">
    <location>
        <begin position="182"/>
        <end position="224"/>
    </location>
</feature>
<comment type="function">
    <text evidence="10">Ubiquitin ligase protein which is a component of the N-end rule pathway. Recognizes and binds to proteins bearing specific N-terminal residues that are destabilizing according to the N-end rule, leading to their ubiquitination and subsequent degradation.</text>
</comment>
<comment type="pathway">
    <text evidence="2 10">Protein modification; protein ubiquitination.</text>
</comment>
<evidence type="ECO:0000256" key="7">
    <source>
        <dbReference type="ARBA" id="ARBA00022833"/>
    </source>
</evidence>
<evidence type="ECO:0000256" key="11">
    <source>
        <dbReference type="SAM" id="MobiDB-lite"/>
    </source>
</evidence>
<dbReference type="Pfam" id="PF02207">
    <property type="entry name" value="zf-UBR"/>
    <property type="match status" value="1"/>
</dbReference>
<comment type="similarity">
    <text evidence="8 10">Belongs to the E3 ubiquitin-protein ligase UBR1-like family.</text>
</comment>
<dbReference type="GO" id="GO:0008270">
    <property type="term" value="F:zinc ion binding"/>
    <property type="evidence" value="ECO:0007669"/>
    <property type="project" value="UniProtKB-UniRule"/>
</dbReference>
<comment type="catalytic activity">
    <reaction evidence="1 10">
        <text>S-ubiquitinyl-[E2 ubiquitin-conjugating enzyme]-L-cysteine + [acceptor protein]-L-lysine = [E2 ubiquitin-conjugating enzyme]-L-cysteine + N(6)-ubiquitinyl-[acceptor protein]-L-lysine.</text>
        <dbReference type="EC" id="2.3.2.27"/>
    </reaction>
</comment>
<dbReference type="GO" id="GO:0071596">
    <property type="term" value="P:ubiquitin-dependent protein catabolic process via the N-end rule pathway"/>
    <property type="evidence" value="ECO:0007669"/>
    <property type="project" value="UniProtKB-UniRule"/>
</dbReference>
<feature type="zinc finger region" description="UBR-type" evidence="9">
    <location>
        <begin position="67"/>
        <end position="138"/>
    </location>
</feature>
<evidence type="ECO:0000256" key="9">
    <source>
        <dbReference type="PROSITE-ProRule" id="PRU00508"/>
    </source>
</evidence>
<keyword evidence="4 10" id="KW-0479">Metal-binding</keyword>
<evidence type="ECO:0000259" key="12">
    <source>
        <dbReference type="PROSITE" id="PS51157"/>
    </source>
</evidence>
<feature type="compositionally biased region" description="Low complexity" evidence="11">
    <location>
        <begin position="187"/>
        <end position="196"/>
    </location>
</feature>
<sequence>MPIELSSLLGSSEVQLLLARALQEDAGALRSFIGTLHPEGRGEVLRKLQATLFDSRMQPSFTADTSSVCGHIFADNEVVMRCSECSADPTCVMCTTCFQNSPCVNHHYTMHRGSGGGMCDCGDPTAYKAESFCTRHKAGDSDADPLATVAAETLQWFRPALEAYVTLCVSVMADKDELKQRPGLQGSYEELASSSSSEEEEVEEETPADEEAPSQGETAPAPPVKSEVIPHLQSLVSFSTWGDSAKRLLSLSWSAESLRGTETNIERAMLFTTCLSKGDARLEALRPAFQCILCDGTFRLPFAAVLCKYGELFARFPYYTDHAVQVFTNPDVIQSLCTSPQTHLQSQTDSMVHRLLLSIYAILHQTRRSENLQEDPLHEVRAELFQMVPVYRKGVIGPLIDLGHAVVAQDAVPFSLLASRTALRGLMTILQIVTCSTDVVGVESPDVRYIPLPCFFSYHVPKVLLNMQRALLSILSHRREHTEDGREASLQRLEIPQGLLERLGSSRNFDNPLPVTHFEKEFEPFNQSTQLSEDEDGLLFPRDSSEAETFRYIHDILGEWVRGLEPVLQFQRERLCRGNMSIVLKRTAADGGGEVYAYDTFSPCSHSVLMLHHVAWWGATVLRAVVRGMGTAGEAGSRRLYPEGVNLSELQDVVVSSAVTTDENPLYRVMRSCFDGNAAMVEELLDALVMPCVMEEQVRQGMWRTVDADFINLVVGVFSSKKVKCFKGNTLFMLQALTMVIKPQDFALRVLQRFSYCKPPEEEEKKGTKSKLRKTEKRSGIAPFLRLILTIVTHSATTGVKGDYCEEGITREVVNLLSIIGRGTFSSIRSVFEDFGVEDDFTMLVAKGVEDRLKTVLKETTVQSKAANGRVHRLKSTAVYKEFVDLYSLSHHDQLLTEVATVYGSLVAGEAAAKGDSSNTVSRAVPPTQIRDKFFYRELIPHTRALLHADAVQLPAMYLLATQLVSAKGSGGVSPASLLHSVTALYLATKDCVALSSELSIGEATEKEGAPAVQWTEVEKYLSAQGVLHCSYDTATSKEYLLLPQLAGGTVRQKLQTKVNFQGYVDGWTPALSAVTTVSDVLHELRQYFQSNKNEDKFSILVMVEYILLTCQVATFTPEQTAEEVAAAAEAQQQAQRRKDRQRELMLRMRSRAERGTHAETVDEGKPVSGEERFSANLQTHLLVESTSQDCCVCRVSSVEPLYLLCNVSSSDVLRRLQPDAVPDQRIVHAHYYNCGHVAHKKCIDKLIYLNIRNHYRRHAVTEIPCSVCKMICNALCPLPQLNNDTGNAVPGLTSLEDIRNCTFDNAEVPAEASALHSSLANACVGVSLESDAPPLVAPEQEDELQKNNVPAWGMSETLRTVTHHLLLLVEQVRTGQPILYRDLLSLFSLLVSLRPGVLRPEEEALRRNFERTKEVLPSLLLDCLLSPEKTHETVGNHIKDVITSDPATRDAVLTFLSEGEAPITSRVHSTWYYCSVLTLAQLLLADDPTDAVVRLSGDSADVELLTVCPSALASPAAMREALFVMLPYLLHTPAENVLPTLREAPTPTAAHLLRVSDAPFESCTQWVDYVWTEQLHLPKAFLSILNATATAARTATGRNQVLCCGCGQLYPFADGKLHEHIRQCFGVTALFCDVTDSSLFLINALLGQMTVVTGLYVDENDEIDRQLRRGRPLFRSSEEELSLLKVWLRNLWSVESKLNRQTTFIMMERV</sequence>
<dbReference type="GO" id="GO:0005737">
    <property type="term" value="C:cytoplasm"/>
    <property type="evidence" value="ECO:0007669"/>
    <property type="project" value="TreeGrafter"/>
</dbReference>
<organism evidence="13 14">
    <name type="scientific">Angomonas deanei</name>
    <dbReference type="NCBI Taxonomy" id="59799"/>
    <lineage>
        <taxon>Eukaryota</taxon>
        <taxon>Discoba</taxon>
        <taxon>Euglenozoa</taxon>
        <taxon>Kinetoplastea</taxon>
        <taxon>Metakinetoplastina</taxon>
        <taxon>Trypanosomatida</taxon>
        <taxon>Trypanosomatidae</taxon>
        <taxon>Strigomonadinae</taxon>
        <taxon>Angomonas</taxon>
    </lineage>
</organism>
<dbReference type="InterPro" id="IPR039164">
    <property type="entry name" value="UBR1-like"/>
</dbReference>
<keyword evidence="5 10" id="KW-0863">Zinc-finger</keyword>
<dbReference type="CDD" id="cd19672">
    <property type="entry name" value="UBR-box_UBR1_like"/>
    <property type="match status" value="1"/>
</dbReference>
<evidence type="ECO:0000256" key="5">
    <source>
        <dbReference type="ARBA" id="ARBA00022771"/>
    </source>
</evidence>
<dbReference type="Pfam" id="PF18995">
    <property type="entry name" value="PRT6_C"/>
    <property type="match status" value="1"/>
</dbReference>
<keyword evidence="7 10" id="KW-0862">Zinc</keyword>
<evidence type="ECO:0000256" key="4">
    <source>
        <dbReference type="ARBA" id="ARBA00022723"/>
    </source>
</evidence>